<keyword evidence="3" id="KW-1185">Reference proteome</keyword>
<accession>A0A0S2K1K5</accession>
<dbReference type="OrthoDB" id="9786766at2"/>
<dbReference type="STRING" id="161398.PP2015_1585"/>
<proteinExistence type="predicted"/>
<name>A0A0S2K1K5_9GAMM</name>
<feature type="transmembrane region" description="Helical" evidence="1">
    <location>
        <begin position="12"/>
        <end position="30"/>
    </location>
</feature>
<dbReference type="AlphaFoldDB" id="A0A0S2K1K5"/>
<evidence type="ECO:0000256" key="1">
    <source>
        <dbReference type="SAM" id="Phobius"/>
    </source>
</evidence>
<evidence type="ECO:0000313" key="2">
    <source>
        <dbReference type="EMBL" id="ALO42089.1"/>
    </source>
</evidence>
<sequence>MNAFLQPFSRVQTCALSFVFFITLLPFLFIPLGPYLFLYCAVLFFLSPVLESMLLTPLYSRIGRFTYLSPLLIYTESNRELHLHVGSIYDYLINIERHEYGHKAQLKVLKGILDGLNELCNRTQDGELEPERAIIATSYFFNAKRAKKLGFKEVEANDLEVFNLYLSYFSLAIRLSMIKGKSKYPKLSEIKKIHTTAGELLNNKDAIERMLSHIEIRLNRLNDAKPLCQKS</sequence>
<dbReference type="KEGG" id="pphe:PP2015_1585"/>
<evidence type="ECO:0000313" key="3">
    <source>
        <dbReference type="Proteomes" id="UP000061457"/>
    </source>
</evidence>
<organism evidence="2 3">
    <name type="scientific">Pseudoalteromonas phenolica</name>
    <dbReference type="NCBI Taxonomy" id="161398"/>
    <lineage>
        <taxon>Bacteria</taxon>
        <taxon>Pseudomonadati</taxon>
        <taxon>Pseudomonadota</taxon>
        <taxon>Gammaproteobacteria</taxon>
        <taxon>Alteromonadales</taxon>
        <taxon>Pseudoalteromonadaceae</taxon>
        <taxon>Pseudoalteromonas</taxon>
    </lineage>
</organism>
<reference evidence="3" key="1">
    <citation type="submission" date="2015-11" db="EMBL/GenBank/DDBJ databases">
        <authorList>
            <person name="Kim K.M."/>
        </authorList>
    </citation>
    <scope>NUCLEOTIDE SEQUENCE [LARGE SCALE GENOMIC DNA]</scope>
    <source>
        <strain evidence="3">KCTC 12086</strain>
    </source>
</reference>
<protein>
    <submittedName>
        <fullName evidence="2">Uncharacterized protein</fullName>
    </submittedName>
</protein>
<keyword evidence="1" id="KW-1133">Transmembrane helix</keyword>
<dbReference type="RefSeq" id="WP_058029772.1">
    <property type="nucleotide sequence ID" value="NZ_CP013187.1"/>
</dbReference>
<dbReference type="EMBL" id="CP013187">
    <property type="protein sequence ID" value="ALO42089.1"/>
    <property type="molecule type" value="Genomic_DNA"/>
</dbReference>
<dbReference type="PATRIC" id="fig|161398.10.peg.1610"/>
<keyword evidence="1" id="KW-0812">Transmembrane</keyword>
<dbReference type="Proteomes" id="UP000061457">
    <property type="component" value="Chromosome I"/>
</dbReference>
<keyword evidence="1" id="KW-0472">Membrane</keyword>
<gene>
    <name evidence="2" type="ORF">PP2015_1585</name>
</gene>